<dbReference type="InterPro" id="IPR001647">
    <property type="entry name" value="HTH_TetR"/>
</dbReference>
<dbReference type="InterPro" id="IPR047923">
    <property type="entry name" value="ArpA-like"/>
</dbReference>
<dbReference type="EMBL" id="JACJIA010000006">
    <property type="protein sequence ID" value="MBA8953031.1"/>
    <property type="molecule type" value="Genomic_DNA"/>
</dbReference>
<evidence type="ECO:0000256" key="4">
    <source>
        <dbReference type="PROSITE-ProRule" id="PRU00335"/>
    </source>
</evidence>
<dbReference type="InterPro" id="IPR050109">
    <property type="entry name" value="HTH-type_TetR-like_transc_reg"/>
</dbReference>
<evidence type="ECO:0000256" key="3">
    <source>
        <dbReference type="ARBA" id="ARBA00023163"/>
    </source>
</evidence>
<dbReference type="PRINTS" id="PR00455">
    <property type="entry name" value="HTHTETR"/>
</dbReference>
<evidence type="ECO:0000313" key="6">
    <source>
        <dbReference type="EMBL" id="MBA8953031.1"/>
    </source>
</evidence>
<dbReference type="SUPFAM" id="SSF46689">
    <property type="entry name" value="Homeodomain-like"/>
    <property type="match status" value="1"/>
</dbReference>
<proteinExistence type="predicted"/>
<dbReference type="PROSITE" id="PS50977">
    <property type="entry name" value="HTH_TETR_2"/>
    <property type="match status" value="1"/>
</dbReference>
<dbReference type="Pfam" id="PF00440">
    <property type="entry name" value="TetR_N"/>
    <property type="match status" value="1"/>
</dbReference>
<gene>
    <name evidence="6" type="ORF">HNR61_004681</name>
</gene>
<keyword evidence="7" id="KW-1185">Reference proteome</keyword>
<keyword evidence="3" id="KW-0804">Transcription</keyword>
<dbReference type="Gene3D" id="1.10.357.10">
    <property type="entry name" value="Tetracycline Repressor, domain 2"/>
    <property type="match status" value="1"/>
</dbReference>
<dbReference type="Pfam" id="PF21935">
    <property type="entry name" value="TetR_C_45"/>
    <property type="match status" value="1"/>
</dbReference>
<sequence>MQERASQTRRLILEAAAQTFETHGYQGTRLQDVVAGRAVSKGALYFHFASKEELAAAVINEQHDLLAELAVMLRPRHSRTVPLLIEMSRRIGDLLRDDSMTRASTRLACERDQIGPAAPVLFDAWIDTVERLLEEAKAQGDVLPDADSRMVAELIIAALAGMQRRTRTGETSLDLHTFVMGMWRMILPGLAVPERRAEILDHLDAVDKVS</sequence>
<organism evidence="6 7">
    <name type="scientific">Actinomadura namibiensis</name>
    <dbReference type="NCBI Taxonomy" id="182080"/>
    <lineage>
        <taxon>Bacteria</taxon>
        <taxon>Bacillati</taxon>
        <taxon>Actinomycetota</taxon>
        <taxon>Actinomycetes</taxon>
        <taxon>Streptosporangiales</taxon>
        <taxon>Thermomonosporaceae</taxon>
        <taxon>Actinomadura</taxon>
    </lineage>
</organism>
<feature type="DNA-binding region" description="H-T-H motif" evidence="4">
    <location>
        <begin position="29"/>
        <end position="48"/>
    </location>
</feature>
<name>A0A7W3LRJ3_ACTNM</name>
<protein>
    <submittedName>
        <fullName evidence="6">AcrR family transcriptional regulator</fullName>
    </submittedName>
</protein>
<dbReference type="InterPro" id="IPR054126">
    <property type="entry name" value="CprB_TetR_C"/>
</dbReference>
<dbReference type="GO" id="GO:0000976">
    <property type="term" value="F:transcription cis-regulatory region binding"/>
    <property type="evidence" value="ECO:0007669"/>
    <property type="project" value="TreeGrafter"/>
</dbReference>
<dbReference type="NCBIfam" id="NF041196">
    <property type="entry name" value="ScbR_bind_reg"/>
    <property type="match status" value="1"/>
</dbReference>
<accession>A0A7W3LRJ3</accession>
<evidence type="ECO:0000313" key="7">
    <source>
        <dbReference type="Proteomes" id="UP000572680"/>
    </source>
</evidence>
<feature type="domain" description="HTH tetR-type" evidence="5">
    <location>
        <begin position="6"/>
        <end position="66"/>
    </location>
</feature>
<dbReference type="RefSeq" id="WP_182845285.1">
    <property type="nucleotide sequence ID" value="NZ_BAAALP010000036.1"/>
</dbReference>
<dbReference type="GO" id="GO:0003700">
    <property type="term" value="F:DNA-binding transcription factor activity"/>
    <property type="evidence" value="ECO:0007669"/>
    <property type="project" value="TreeGrafter"/>
</dbReference>
<reference evidence="6 7" key="1">
    <citation type="submission" date="2020-08" db="EMBL/GenBank/DDBJ databases">
        <title>Genomic Encyclopedia of Type Strains, Phase IV (KMG-IV): sequencing the most valuable type-strain genomes for metagenomic binning, comparative biology and taxonomic classification.</title>
        <authorList>
            <person name="Goeker M."/>
        </authorList>
    </citation>
    <scope>NUCLEOTIDE SEQUENCE [LARGE SCALE GENOMIC DNA]</scope>
    <source>
        <strain evidence="6 7">DSM 44197</strain>
    </source>
</reference>
<evidence type="ECO:0000259" key="5">
    <source>
        <dbReference type="PROSITE" id="PS50977"/>
    </source>
</evidence>
<evidence type="ECO:0000256" key="1">
    <source>
        <dbReference type="ARBA" id="ARBA00023015"/>
    </source>
</evidence>
<dbReference type="InterPro" id="IPR009057">
    <property type="entry name" value="Homeodomain-like_sf"/>
</dbReference>
<dbReference type="PANTHER" id="PTHR30055">
    <property type="entry name" value="HTH-TYPE TRANSCRIPTIONAL REGULATOR RUTR"/>
    <property type="match status" value="1"/>
</dbReference>
<dbReference type="SUPFAM" id="SSF48498">
    <property type="entry name" value="Tetracyclin repressor-like, C-terminal domain"/>
    <property type="match status" value="1"/>
</dbReference>
<comment type="caution">
    <text evidence="6">The sequence shown here is derived from an EMBL/GenBank/DDBJ whole genome shotgun (WGS) entry which is preliminary data.</text>
</comment>
<keyword evidence="1" id="KW-0805">Transcription regulation</keyword>
<dbReference type="Proteomes" id="UP000572680">
    <property type="component" value="Unassembled WGS sequence"/>
</dbReference>
<dbReference type="InterPro" id="IPR036271">
    <property type="entry name" value="Tet_transcr_reg_TetR-rel_C_sf"/>
</dbReference>
<dbReference type="PANTHER" id="PTHR30055:SF234">
    <property type="entry name" value="HTH-TYPE TRANSCRIPTIONAL REGULATOR BETI"/>
    <property type="match status" value="1"/>
</dbReference>
<dbReference type="AlphaFoldDB" id="A0A7W3LRJ3"/>
<keyword evidence="2 4" id="KW-0238">DNA-binding</keyword>
<evidence type="ECO:0000256" key="2">
    <source>
        <dbReference type="ARBA" id="ARBA00023125"/>
    </source>
</evidence>